<reference evidence="1 2" key="1">
    <citation type="submission" date="2017-06" db="EMBL/GenBank/DDBJ databases">
        <title>Draft Genome Sequence of Bacillus sp Strain 36R Isolated from saline sediment at Atanasia, Sonora, Mexico.</title>
        <authorList>
            <person name="Sanchez Diaz R."/>
            <person name="Quiroz Macias M.E."/>
            <person name="Ibarra Gamez J.C."/>
            <person name="Enciso Ibarra J."/>
            <person name="Gomez Gil B."/>
            <person name="Galaviz Silva L."/>
        </authorList>
    </citation>
    <scope>NUCLEOTIDE SEQUENCE [LARGE SCALE GENOMIC DNA]</scope>
    <source>
        <strain evidence="1 2">36R_ATNSAL</strain>
    </source>
</reference>
<gene>
    <name evidence="1" type="ORF">CEY02_03330</name>
</gene>
<sequence>MAKVLKNQTLYQCEQCGKRLLTPHGAKLHETKYCSVVRQREAKIEHKKRQESCEHKHMEMSYGTWLGEDHLQIPEFEYCVDCGMSEMDIEKQNKERANVQ</sequence>
<dbReference type="OrthoDB" id="2884961at2"/>
<organism evidence="1 2">
    <name type="scientific">Bacillus pumilus</name>
    <name type="common">Bacillus mesentericus</name>
    <dbReference type="NCBI Taxonomy" id="1408"/>
    <lineage>
        <taxon>Bacteria</taxon>
        <taxon>Bacillati</taxon>
        <taxon>Bacillota</taxon>
        <taxon>Bacilli</taxon>
        <taxon>Bacillales</taxon>
        <taxon>Bacillaceae</taxon>
        <taxon>Bacillus</taxon>
    </lineage>
</organism>
<accession>A0A2A5J196</accession>
<proteinExistence type="predicted"/>
<comment type="caution">
    <text evidence="1">The sequence shown here is derived from an EMBL/GenBank/DDBJ whole genome shotgun (WGS) entry which is preliminary data.</text>
</comment>
<protein>
    <recommendedName>
        <fullName evidence="3">C2H2-type domain-containing protein</fullName>
    </recommendedName>
</protein>
<name>A0A2A5J196_BACPU</name>
<evidence type="ECO:0000313" key="2">
    <source>
        <dbReference type="Proteomes" id="UP000228754"/>
    </source>
</evidence>
<dbReference type="EMBL" id="NKHG01000018">
    <property type="protein sequence ID" value="PCK22761.1"/>
    <property type="molecule type" value="Genomic_DNA"/>
</dbReference>
<dbReference type="AlphaFoldDB" id="A0A2A5J196"/>
<evidence type="ECO:0008006" key="3">
    <source>
        <dbReference type="Google" id="ProtNLM"/>
    </source>
</evidence>
<dbReference type="Proteomes" id="UP000228754">
    <property type="component" value="Unassembled WGS sequence"/>
</dbReference>
<evidence type="ECO:0000313" key="1">
    <source>
        <dbReference type="EMBL" id="PCK22761.1"/>
    </source>
</evidence>